<evidence type="ECO:0000256" key="1">
    <source>
        <dbReference type="SAM" id="MobiDB-lite"/>
    </source>
</evidence>
<name>A0AAV5G168_CORAM</name>
<dbReference type="Proteomes" id="UP001054925">
    <property type="component" value="Unassembled WGS sequence"/>
</dbReference>
<dbReference type="EMBL" id="BQKK01000001">
    <property type="protein sequence ID" value="GJN41698.1"/>
    <property type="molecule type" value="Genomic_DNA"/>
</dbReference>
<protein>
    <recommendedName>
        <fullName evidence="4">Translation initiation factor IF-2</fullName>
    </recommendedName>
</protein>
<feature type="region of interest" description="Disordered" evidence="1">
    <location>
        <begin position="29"/>
        <end position="109"/>
    </location>
</feature>
<sequence>MDFEEFAQQFRKRAAARLTEFEATLEKAQRDLEKSAERAAAEARRTAPSGEVAQPVAHNRPLDYRTPEIPQPTVQPQPPVKPAAAVPEKQQTPAPRKAPGQVKSVLRRM</sequence>
<organism evidence="2 3">
    <name type="scientific">Corynebacterium ammoniagenes</name>
    <name type="common">Brevibacterium ammoniagenes</name>
    <dbReference type="NCBI Taxonomy" id="1697"/>
    <lineage>
        <taxon>Bacteria</taxon>
        <taxon>Bacillati</taxon>
        <taxon>Actinomycetota</taxon>
        <taxon>Actinomycetes</taxon>
        <taxon>Mycobacteriales</taxon>
        <taxon>Corynebacteriaceae</taxon>
        <taxon>Corynebacterium</taxon>
    </lineage>
</organism>
<evidence type="ECO:0000313" key="3">
    <source>
        <dbReference type="Proteomes" id="UP001054925"/>
    </source>
</evidence>
<evidence type="ECO:0000313" key="2">
    <source>
        <dbReference type="EMBL" id="GJN41698.1"/>
    </source>
</evidence>
<gene>
    <name evidence="2" type="ORF">CAT723_01770</name>
</gene>
<feature type="compositionally biased region" description="Pro residues" evidence="1">
    <location>
        <begin position="69"/>
        <end position="81"/>
    </location>
</feature>
<dbReference type="RefSeq" id="WP_003848215.1">
    <property type="nucleotide sequence ID" value="NZ_BQKK01000001.1"/>
</dbReference>
<feature type="compositionally biased region" description="Basic and acidic residues" evidence="1">
    <location>
        <begin position="29"/>
        <end position="45"/>
    </location>
</feature>
<evidence type="ECO:0008006" key="4">
    <source>
        <dbReference type="Google" id="ProtNLM"/>
    </source>
</evidence>
<proteinExistence type="predicted"/>
<reference evidence="2" key="1">
    <citation type="submission" date="2021-12" db="EMBL/GenBank/DDBJ databases">
        <title>Draft genome sequence of Corynebacterium ammoniagenes strain T-723.</title>
        <authorList>
            <person name="Matsuzawa M."/>
            <person name="Hiratani M."/>
            <person name="Abe I."/>
            <person name="Tsuji Y."/>
            <person name="Nakamura J."/>
        </authorList>
    </citation>
    <scope>NUCLEOTIDE SEQUENCE</scope>
    <source>
        <strain evidence="2">T-723</strain>
    </source>
</reference>
<comment type="caution">
    <text evidence="2">The sequence shown here is derived from an EMBL/GenBank/DDBJ whole genome shotgun (WGS) entry which is preliminary data.</text>
</comment>
<dbReference type="AlphaFoldDB" id="A0AAV5G168"/>
<accession>A0AAV5G168</accession>